<reference evidence="2 3" key="1">
    <citation type="journal article" date="2019" name="Sci. Rep.">
        <title>A high-quality genome of Eragrostis curvula grass provides insights into Poaceae evolution and supports new strategies to enhance forage quality.</title>
        <authorList>
            <person name="Carballo J."/>
            <person name="Santos B.A.C.M."/>
            <person name="Zappacosta D."/>
            <person name="Garbus I."/>
            <person name="Selva J.P."/>
            <person name="Gallo C.A."/>
            <person name="Diaz A."/>
            <person name="Albertini E."/>
            <person name="Caccamo M."/>
            <person name="Echenique V."/>
        </authorList>
    </citation>
    <scope>NUCLEOTIDE SEQUENCE [LARGE SCALE GENOMIC DNA]</scope>
    <source>
        <strain evidence="3">cv. Victoria</strain>
        <tissue evidence="2">Leaf</tissue>
    </source>
</reference>
<feature type="region of interest" description="Disordered" evidence="1">
    <location>
        <begin position="1"/>
        <end position="41"/>
    </location>
</feature>
<name>A0A5J9UL01_9POAL</name>
<protein>
    <submittedName>
        <fullName evidence="2">Uncharacterized protein</fullName>
    </submittedName>
</protein>
<dbReference type="EMBL" id="RWGY01000013">
    <property type="protein sequence ID" value="TVU23840.1"/>
    <property type="molecule type" value="Genomic_DNA"/>
</dbReference>
<gene>
    <name evidence="2" type="ORF">EJB05_26223</name>
</gene>
<evidence type="ECO:0000256" key="1">
    <source>
        <dbReference type="SAM" id="MobiDB-lite"/>
    </source>
</evidence>
<proteinExistence type="predicted"/>
<feature type="non-terminal residue" evidence="2">
    <location>
        <position position="1"/>
    </location>
</feature>
<dbReference type="Gramene" id="TVU23840">
    <property type="protein sequence ID" value="TVU23840"/>
    <property type="gene ID" value="EJB05_26223"/>
</dbReference>
<dbReference type="Proteomes" id="UP000324897">
    <property type="component" value="Chromosome 2"/>
</dbReference>
<keyword evidence="3" id="KW-1185">Reference proteome</keyword>
<sequence>DGSAIRNFKVQQKVGKSLPRTHSRNESPRPSNNPTASRSRAPVRLSHLVILLASPPPPLPIPWTPSVPSHGPDLQAIVVIAAEGTVVKW</sequence>
<evidence type="ECO:0000313" key="2">
    <source>
        <dbReference type="EMBL" id="TVU23840.1"/>
    </source>
</evidence>
<organism evidence="2 3">
    <name type="scientific">Eragrostis curvula</name>
    <name type="common">weeping love grass</name>
    <dbReference type="NCBI Taxonomy" id="38414"/>
    <lineage>
        <taxon>Eukaryota</taxon>
        <taxon>Viridiplantae</taxon>
        <taxon>Streptophyta</taxon>
        <taxon>Embryophyta</taxon>
        <taxon>Tracheophyta</taxon>
        <taxon>Spermatophyta</taxon>
        <taxon>Magnoliopsida</taxon>
        <taxon>Liliopsida</taxon>
        <taxon>Poales</taxon>
        <taxon>Poaceae</taxon>
        <taxon>PACMAD clade</taxon>
        <taxon>Chloridoideae</taxon>
        <taxon>Eragrostideae</taxon>
        <taxon>Eragrostidinae</taxon>
        <taxon>Eragrostis</taxon>
    </lineage>
</organism>
<comment type="caution">
    <text evidence="2">The sequence shown here is derived from an EMBL/GenBank/DDBJ whole genome shotgun (WGS) entry which is preliminary data.</text>
</comment>
<accession>A0A5J9UL01</accession>
<evidence type="ECO:0000313" key="3">
    <source>
        <dbReference type="Proteomes" id="UP000324897"/>
    </source>
</evidence>
<dbReference type="AlphaFoldDB" id="A0A5J9UL01"/>
<feature type="compositionally biased region" description="Polar residues" evidence="1">
    <location>
        <begin position="28"/>
        <end position="38"/>
    </location>
</feature>